<dbReference type="RefSeq" id="WP_150452961.1">
    <property type="nucleotide sequence ID" value="NZ_VYKI01000001.1"/>
</dbReference>
<evidence type="ECO:0000313" key="3">
    <source>
        <dbReference type="EMBL" id="KAA9004281.1"/>
    </source>
</evidence>
<dbReference type="Gene3D" id="3.30.1150.10">
    <property type="match status" value="1"/>
</dbReference>
<dbReference type="SUPFAM" id="SSF74653">
    <property type="entry name" value="TolA/TonB C-terminal domain"/>
    <property type="match status" value="1"/>
</dbReference>
<dbReference type="Proteomes" id="UP000326367">
    <property type="component" value="Unassembled WGS sequence"/>
</dbReference>
<sequence>MRSSLCLAVALAVGSVTAITAFDAPAQTTKAVRATAEASMVLTGTIDVATDGSVSNLVLDQRERLTPTIAGFVDGTIRSWRFEPTVQDGRAVSVTAPIRVRLLGKPAADGTMEVRMTGVNFNVYSDKDTDTVTRREMGPPSYPQQAFRNGVQGEVVLLIRVDRDGNAADVATEQVNLGVVGPERSMRQMRDLFANASTAAARKWTFAPPTTGKDKDAAEWTVRTVVSYTMSDGPGVQPTPYGVWKPFIPGPRQSAPWRQQDVAQEGSDLLPAGGVYMVDGAHRGLRLLTALAED</sequence>
<organism evidence="3 4">
    <name type="scientific">Stenotrophomonas cyclobalanopsidis</name>
    <dbReference type="NCBI Taxonomy" id="2771362"/>
    <lineage>
        <taxon>Bacteria</taxon>
        <taxon>Pseudomonadati</taxon>
        <taxon>Pseudomonadota</taxon>
        <taxon>Gammaproteobacteria</taxon>
        <taxon>Lysobacterales</taxon>
        <taxon>Lysobacteraceae</taxon>
        <taxon>Stenotrophomonas</taxon>
    </lineage>
</organism>
<evidence type="ECO:0000259" key="2">
    <source>
        <dbReference type="Pfam" id="PF03544"/>
    </source>
</evidence>
<keyword evidence="4" id="KW-1185">Reference proteome</keyword>
<protein>
    <submittedName>
        <fullName evidence="3">Energy transducer TonB</fullName>
    </submittedName>
</protein>
<reference evidence="3 4" key="1">
    <citation type="journal article" date="2020" name="Antonie Van Leeuwenhoek">
        <title>Stenotrophomonas cyclobalanopsidis sp. nov., isolated from the leaf spot disease of Cyclobalanopsis patelliformis.</title>
        <authorList>
            <person name="Bian D.R."/>
            <person name="Xue H."/>
            <person name="Piao C.G."/>
            <person name="Li Y."/>
        </authorList>
    </citation>
    <scope>NUCLEOTIDE SEQUENCE [LARGE SCALE GENOMIC DNA]</scope>
    <source>
        <strain evidence="3 4">TPQG1-4</strain>
    </source>
</reference>
<keyword evidence="1" id="KW-0732">Signal</keyword>
<comment type="caution">
    <text evidence="3">The sequence shown here is derived from an EMBL/GenBank/DDBJ whole genome shotgun (WGS) entry which is preliminary data.</text>
</comment>
<gene>
    <name evidence="3" type="ORF">FJU31_00025</name>
</gene>
<name>A0ABQ6T5P4_9GAMM</name>
<feature type="signal peptide" evidence="1">
    <location>
        <begin position="1"/>
        <end position="18"/>
    </location>
</feature>
<accession>A0ABQ6T5P4</accession>
<feature type="chain" id="PRO_5046811303" evidence="1">
    <location>
        <begin position="19"/>
        <end position="294"/>
    </location>
</feature>
<evidence type="ECO:0000256" key="1">
    <source>
        <dbReference type="SAM" id="SignalP"/>
    </source>
</evidence>
<evidence type="ECO:0000313" key="4">
    <source>
        <dbReference type="Proteomes" id="UP000326367"/>
    </source>
</evidence>
<dbReference type="EMBL" id="VYKI01000001">
    <property type="protein sequence ID" value="KAA9004281.1"/>
    <property type="molecule type" value="Genomic_DNA"/>
</dbReference>
<dbReference type="InterPro" id="IPR037682">
    <property type="entry name" value="TonB_C"/>
</dbReference>
<proteinExistence type="predicted"/>
<feature type="domain" description="TonB C-terminal" evidence="2">
    <location>
        <begin position="139"/>
        <end position="171"/>
    </location>
</feature>
<dbReference type="Pfam" id="PF03544">
    <property type="entry name" value="TonB_C"/>
    <property type="match status" value="1"/>
</dbReference>